<dbReference type="PANTHER" id="PTHR42057:SF2">
    <property type="entry name" value="F-BOX DOMAIN PROTEIN (AFU_ORTHOLOGUE AFUA_4G00200)-RELATED"/>
    <property type="match status" value="1"/>
</dbReference>
<dbReference type="InterPro" id="IPR036047">
    <property type="entry name" value="F-box-like_dom_sf"/>
</dbReference>
<dbReference type="PROSITE" id="PS50181">
    <property type="entry name" value="FBOX"/>
    <property type="match status" value="1"/>
</dbReference>
<comment type="caution">
    <text evidence="3">The sequence shown here is derived from an EMBL/GenBank/DDBJ whole genome shotgun (WGS) entry which is preliminary data.</text>
</comment>
<dbReference type="InterPro" id="IPR001810">
    <property type="entry name" value="F-box_dom"/>
</dbReference>
<accession>A0A9P5EKK6</accession>
<proteinExistence type="predicted"/>
<sequence>MAGATAKNPLRIPSIPPEILREILCFASQSTLLSARLVNRNFNSLATPLAFRYLFLGSKWDCDRLVCVSRSPKLSAFVEEVELVGWIEEAECCAQHYPWRMLAVLPYIRSFRNLKSFYLGIANFNFNWQVAADFGGPAAAIDLRGALLDTLFFCIAGEWTEREHANLLNFITQQKMPEDEDVDVEWVPPDAEPARPDLVDIDDGDLQEMIEMEFGKKKKNPKPRNRPPDAKLLQDPLWQSWETLLGPALPLETLSIGGLAHSDDLGNFNTAAFKKIASLKSLKKLKLSVSSRADCYGKSATDMFRSASPMLHFLPKTLLCPTIADNLRVLSLYGPDNFGWYPPLDVRRINCQGKSPLNAGLPNLRVLALGGFAFTQTWQIDWIASLGKGYGGSGLEEMYLDNCNVLAEARKVQLQSGQRTIGQDPSGQAIQVDNSEFPDIESIVTRTGSDRVRYKLRWNHILNSWRQNMPALKVFIMGCGDHDDSCLRSVVEANYPDQLPIRSDHRRDPRFLRHGQRAFLNYNAPHPPFDNSEPGSDDNYYKKRNRPETPQFKHGVGMLVNCASQHPWLISDPILCYTKFDGDMDHYPWTQTYSDEMRSMMSKGMEAEEPNTVKEDKKAYEMLLETIRTRATS</sequence>
<keyword evidence="4" id="KW-1185">Reference proteome</keyword>
<feature type="region of interest" description="Disordered" evidence="1">
    <location>
        <begin position="522"/>
        <end position="548"/>
    </location>
</feature>
<gene>
    <name evidence="3" type="ORF">CGCSCA2_v010672</name>
</gene>
<dbReference type="Proteomes" id="UP000711996">
    <property type="component" value="Unassembled WGS sequence"/>
</dbReference>
<dbReference type="Pfam" id="PF12937">
    <property type="entry name" value="F-box-like"/>
    <property type="match status" value="1"/>
</dbReference>
<protein>
    <recommendedName>
        <fullName evidence="2">F-box domain-containing protein</fullName>
    </recommendedName>
</protein>
<dbReference type="AlphaFoldDB" id="A0A9P5EKK6"/>
<evidence type="ECO:0000313" key="3">
    <source>
        <dbReference type="EMBL" id="KAF4852148.1"/>
    </source>
</evidence>
<dbReference type="SMART" id="SM00256">
    <property type="entry name" value="FBOX"/>
    <property type="match status" value="1"/>
</dbReference>
<feature type="domain" description="F-box" evidence="2">
    <location>
        <begin position="9"/>
        <end position="54"/>
    </location>
</feature>
<dbReference type="SUPFAM" id="SSF81383">
    <property type="entry name" value="F-box domain"/>
    <property type="match status" value="1"/>
</dbReference>
<evidence type="ECO:0000259" key="2">
    <source>
        <dbReference type="PROSITE" id="PS50181"/>
    </source>
</evidence>
<evidence type="ECO:0000256" key="1">
    <source>
        <dbReference type="SAM" id="MobiDB-lite"/>
    </source>
</evidence>
<evidence type="ECO:0000313" key="4">
    <source>
        <dbReference type="Proteomes" id="UP000711996"/>
    </source>
</evidence>
<reference evidence="3" key="1">
    <citation type="submission" date="2019-06" db="EMBL/GenBank/DDBJ databases">
        <authorList>
            <person name="Gan P."/>
            <person name="Shirasu K."/>
        </authorList>
    </citation>
    <scope>NUCLEOTIDE SEQUENCE [LARGE SCALE GENOMIC DNA]</scope>
    <source>
        <strain evidence="3">CAD2</strain>
    </source>
</reference>
<dbReference type="OrthoDB" id="3140657at2759"/>
<dbReference type="PANTHER" id="PTHR42057">
    <property type="entry name" value="F-BOX DOMAIN PROTEIN (AFU_ORTHOLOGUE AFUA_4G00200)"/>
    <property type="match status" value="1"/>
</dbReference>
<dbReference type="EMBL" id="QPMT01000040">
    <property type="protein sequence ID" value="KAF4852148.1"/>
    <property type="molecule type" value="Genomic_DNA"/>
</dbReference>
<name>A0A9P5EKK6_COLSI</name>
<organism evidence="3 4">
    <name type="scientific">Colletotrichum siamense</name>
    <name type="common">Anthracnose fungus</name>
    <dbReference type="NCBI Taxonomy" id="690259"/>
    <lineage>
        <taxon>Eukaryota</taxon>
        <taxon>Fungi</taxon>
        <taxon>Dikarya</taxon>
        <taxon>Ascomycota</taxon>
        <taxon>Pezizomycotina</taxon>
        <taxon>Sordariomycetes</taxon>
        <taxon>Hypocreomycetidae</taxon>
        <taxon>Glomerellales</taxon>
        <taxon>Glomerellaceae</taxon>
        <taxon>Colletotrichum</taxon>
        <taxon>Colletotrichum gloeosporioides species complex</taxon>
    </lineage>
</organism>